<protein>
    <recommendedName>
        <fullName evidence="1">DUF8040 domain-containing protein</fullName>
    </recommendedName>
</protein>
<evidence type="ECO:0000259" key="1">
    <source>
        <dbReference type="Pfam" id="PF26138"/>
    </source>
</evidence>
<name>A0A9P5YVX3_9AGAR</name>
<proteinExistence type="predicted"/>
<feature type="domain" description="DUF8040" evidence="1">
    <location>
        <begin position="1"/>
        <end position="34"/>
    </location>
</feature>
<evidence type="ECO:0000313" key="2">
    <source>
        <dbReference type="EMBL" id="KAF9476667.1"/>
    </source>
</evidence>
<dbReference type="Proteomes" id="UP000807469">
    <property type="component" value="Unassembled WGS sequence"/>
</dbReference>
<dbReference type="AlphaFoldDB" id="A0A9P5YVX3"/>
<keyword evidence="3" id="KW-1185">Reference proteome</keyword>
<dbReference type="OrthoDB" id="1681765at2759"/>
<feature type="non-terminal residue" evidence="2">
    <location>
        <position position="96"/>
    </location>
</feature>
<gene>
    <name evidence="2" type="ORF">BDN70DRAFT_838959</name>
</gene>
<evidence type="ECO:0000313" key="3">
    <source>
        <dbReference type="Proteomes" id="UP000807469"/>
    </source>
</evidence>
<dbReference type="Pfam" id="PF26138">
    <property type="entry name" value="DUF8040"/>
    <property type="match status" value="1"/>
</dbReference>
<dbReference type="EMBL" id="MU155286">
    <property type="protein sequence ID" value="KAF9476667.1"/>
    <property type="molecule type" value="Genomic_DNA"/>
</dbReference>
<accession>A0A9P5YVX3</accession>
<sequence>MCVTGLSIRHVGERFQHSNETISFYFRTVLDAVSSGPFYATYVKLPEVNAPLSPYIRYNQKLYPFFQNVLGALDGTHISCFTSAADRHASRDRKGG</sequence>
<reference evidence="2" key="1">
    <citation type="submission" date="2020-11" db="EMBL/GenBank/DDBJ databases">
        <authorList>
            <consortium name="DOE Joint Genome Institute"/>
            <person name="Ahrendt S."/>
            <person name="Riley R."/>
            <person name="Andreopoulos W."/>
            <person name="Labutti K."/>
            <person name="Pangilinan J."/>
            <person name="Ruiz-Duenas F.J."/>
            <person name="Barrasa J.M."/>
            <person name="Sanchez-Garcia M."/>
            <person name="Camarero S."/>
            <person name="Miyauchi S."/>
            <person name="Serrano A."/>
            <person name="Linde D."/>
            <person name="Babiker R."/>
            <person name="Drula E."/>
            <person name="Ayuso-Fernandez I."/>
            <person name="Pacheco R."/>
            <person name="Padilla G."/>
            <person name="Ferreira P."/>
            <person name="Barriuso J."/>
            <person name="Kellner H."/>
            <person name="Castanera R."/>
            <person name="Alfaro M."/>
            <person name="Ramirez L."/>
            <person name="Pisabarro A.G."/>
            <person name="Kuo A."/>
            <person name="Tritt A."/>
            <person name="Lipzen A."/>
            <person name="He G."/>
            <person name="Yan M."/>
            <person name="Ng V."/>
            <person name="Cullen D."/>
            <person name="Martin F."/>
            <person name="Rosso M.-N."/>
            <person name="Henrissat B."/>
            <person name="Hibbett D."/>
            <person name="Martinez A.T."/>
            <person name="Grigoriev I.V."/>
        </authorList>
    </citation>
    <scope>NUCLEOTIDE SEQUENCE</scope>
    <source>
        <strain evidence="2">CIRM-BRFM 674</strain>
    </source>
</reference>
<dbReference type="InterPro" id="IPR058353">
    <property type="entry name" value="DUF8040"/>
</dbReference>
<comment type="caution">
    <text evidence="2">The sequence shown here is derived from an EMBL/GenBank/DDBJ whole genome shotgun (WGS) entry which is preliminary data.</text>
</comment>
<organism evidence="2 3">
    <name type="scientific">Pholiota conissans</name>
    <dbReference type="NCBI Taxonomy" id="109636"/>
    <lineage>
        <taxon>Eukaryota</taxon>
        <taxon>Fungi</taxon>
        <taxon>Dikarya</taxon>
        <taxon>Basidiomycota</taxon>
        <taxon>Agaricomycotina</taxon>
        <taxon>Agaricomycetes</taxon>
        <taxon>Agaricomycetidae</taxon>
        <taxon>Agaricales</taxon>
        <taxon>Agaricineae</taxon>
        <taxon>Strophariaceae</taxon>
        <taxon>Pholiota</taxon>
    </lineage>
</organism>